<protein>
    <submittedName>
        <fullName evidence="3">Uncharacterized protein</fullName>
    </submittedName>
</protein>
<feature type="transmembrane region" description="Helical" evidence="2">
    <location>
        <begin position="113"/>
        <end position="138"/>
    </location>
</feature>
<keyword evidence="4" id="KW-1185">Reference proteome</keyword>
<proteinExistence type="predicted"/>
<evidence type="ECO:0000256" key="1">
    <source>
        <dbReference type="SAM" id="MobiDB-lite"/>
    </source>
</evidence>
<organism evidence="3 4">
    <name type="scientific">Delitschia confertaspora ATCC 74209</name>
    <dbReference type="NCBI Taxonomy" id="1513339"/>
    <lineage>
        <taxon>Eukaryota</taxon>
        <taxon>Fungi</taxon>
        <taxon>Dikarya</taxon>
        <taxon>Ascomycota</taxon>
        <taxon>Pezizomycotina</taxon>
        <taxon>Dothideomycetes</taxon>
        <taxon>Pleosporomycetidae</taxon>
        <taxon>Pleosporales</taxon>
        <taxon>Delitschiaceae</taxon>
        <taxon>Delitschia</taxon>
    </lineage>
</organism>
<evidence type="ECO:0000256" key="2">
    <source>
        <dbReference type="SAM" id="Phobius"/>
    </source>
</evidence>
<dbReference type="AlphaFoldDB" id="A0A9P4MNZ2"/>
<feature type="region of interest" description="Disordered" evidence="1">
    <location>
        <begin position="676"/>
        <end position="745"/>
    </location>
</feature>
<gene>
    <name evidence="3" type="ORF">GQ43DRAFT_464310</name>
</gene>
<feature type="compositionally biased region" description="Polar residues" evidence="1">
    <location>
        <begin position="676"/>
        <end position="685"/>
    </location>
</feature>
<keyword evidence="2" id="KW-0812">Transmembrane</keyword>
<keyword evidence="2" id="KW-0472">Membrane</keyword>
<feature type="compositionally biased region" description="Basic and acidic residues" evidence="1">
    <location>
        <begin position="734"/>
        <end position="745"/>
    </location>
</feature>
<sequence>MSELDPRYIKYGYWINRSQGPIMGQTITTDSKTGSIIIALLAICTSLATSRLWHLLTFVYHQCRANGKPSNGLFRQQQALLRTLPTASSLIADSVKLAFSWKRTKNRKTSLQLLPQTVLALVFTLGSMAAGIFSSLIVRSSNLEVLVSSPFCGQYWVPASQRQSVLSQGYEGQVRSISERYVQECYRGRKTLPARCHNIFTRSFIQSSIETVPCPFSAGICTSPAVAFDSGLLDVNDAFGFNLEDHERLKYRKRTTCAMLSQKDRTRRATFRETEWPTHLFGRPPLPEEELILYYFGTRPDIPAWQNVTYGVSLSEANVSKTLSTSGITWFLGRKNEDGPAPFVPIPELQHEDADTTLLRVKLMATTFIAPSDDFMFPIHQKSPRIDISIAENRTFYIADVPQTIAGCTEQYELCARNGSKGEFCTGLLGLEQTQAKFENRELPSKVTESAISFLLQASMTFNAGMTRSLNVSALLSASGIIPAIPQDQWKTEFNYWVSSGWAQLQTVITDYAIGPKVRDPDTNFPFIYPPSTEADKKLCHMIKMRKSGGIVNINVFGLTFIFTFTVLVTLLEFGLLRFLIFLSKFRKGLGPRVDRWIQDGVFHLQRRAYEAESQDTWKDLDEEIPLPMDGSTLFLDLPIQTFRTSSPCPTCSQASSSKPVESIALSGALPPAQRYTSLSSNSASYPAVQESIPQQELAPEESTPEESTLEESTPKESTPEELAPEESAPEESAPEKSTPEKSAL</sequence>
<evidence type="ECO:0000313" key="4">
    <source>
        <dbReference type="Proteomes" id="UP000799536"/>
    </source>
</evidence>
<evidence type="ECO:0000313" key="3">
    <source>
        <dbReference type="EMBL" id="KAF2200034.1"/>
    </source>
</evidence>
<accession>A0A9P4MNZ2</accession>
<keyword evidence="2" id="KW-1133">Transmembrane helix</keyword>
<reference evidence="3" key="1">
    <citation type="journal article" date="2020" name="Stud. Mycol.">
        <title>101 Dothideomycetes genomes: a test case for predicting lifestyles and emergence of pathogens.</title>
        <authorList>
            <person name="Haridas S."/>
            <person name="Albert R."/>
            <person name="Binder M."/>
            <person name="Bloem J."/>
            <person name="Labutti K."/>
            <person name="Salamov A."/>
            <person name="Andreopoulos B."/>
            <person name="Baker S."/>
            <person name="Barry K."/>
            <person name="Bills G."/>
            <person name="Bluhm B."/>
            <person name="Cannon C."/>
            <person name="Castanera R."/>
            <person name="Culley D."/>
            <person name="Daum C."/>
            <person name="Ezra D."/>
            <person name="Gonzalez J."/>
            <person name="Henrissat B."/>
            <person name="Kuo A."/>
            <person name="Liang C."/>
            <person name="Lipzen A."/>
            <person name="Lutzoni F."/>
            <person name="Magnuson J."/>
            <person name="Mondo S."/>
            <person name="Nolan M."/>
            <person name="Ohm R."/>
            <person name="Pangilinan J."/>
            <person name="Park H.-J."/>
            <person name="Ramirez L."/>
            <person name="Alfaro M."/>
            <person name="Sun H."/>
            <person name="Tritt A."/>
            <person name="Yoshinaga Y."/>
            <person name="Zwiers L.-H."/>
            <person name="Turgeon B."/>
            <person name="Goodwin S."/>
            <person name="Spatafora J."/>
            <person name="Crous P."/>
            <person name="Grigoriev I."/>
        </authorList>
    </citation>
    <scope>NUCLEOTIDE SEQUENCE</scope>
    <source>
        <strain evidence="3">ATCC 74209</strain>
    </source>
</reference>
<dbReference type="OrthoDB" id="3540210at2759"/>
<dbReference type="EMBL" id="ML994042">
    <property type="protein sequence ID" value="KAF2200034.1"/>
    <property type="molecule type" value="Genomic_DNA"/>
</dbReference>
<feature type="transmembrane region" description="Helical" evidence="2">
    <location>
        <begin position="36"/>
        <end position="60"/>
    </location>
</feature>
<dbReference type="Proteomes" id="UP000799536">
    <property type="component" value="Unassembled WGS sequence"/>
</dbReference>
<feature type="compositionally biased region" description="Acidic residues" evidence="1">
    <location>
        <begin position="699"/>
        <end position="710"/>
    </location>
</feature>
<feature type="transmembrane region" description="Helical" evidence="2">
    <location>
        <begin position="556"/>
        <end position="583"/>
    </location>
</feature>
<name>A0A9P4MNZ2_9PLEO</name>
<comment type="caution">
    <text evidence="3">The sequence shown here is derived from an EMBL/GenBank/DDBJ whole genome shotgun (WGS) entry which is preliminary data.</text>
</comment>